<sequence length="953" mass="106940">MAPGDAAPKQPSLHPVYTVTNIQNKVRILDGIKVTYSSWVKLFKLHARGYKVLDHIDDTPPPAKTDAEYETWAEIDAIVLQWIYGTLSDDLLVRVLDTDTTARKAWIKIRDIFLNNKGSRAAALEHEFINLTLAACSSMDEYCQKLKDIAEQLTDVDNPVSEKRLILQLVRGLPAEYDTVASFINQSSPSWDTARSMLQLEQHRQSARQNTTQSALVAPPTIDRTPTSSPGQQLPTTDQRSYGRGRGCGRHSSPGDRHLTRVVADLLQADQCQTPTRHGLGGLRLRAPTQLGPTHGPLTRGLIICRMSHQQPHRLRPMSLINHRALFLISPTHSSWYMDTGATSHMTADSGKIQTPLSSSSVRAISVGDGNSIPVKGSENTLDITPQHSFRLRNILYAPNIIKNLLSVRQFTRDNNVSVEFDPFGFSVKDLKTGRVLLRHNSPSDLYPFTTPEPSSSVNLATSSTDLWHNRLRHPGASVLDFLRDQHSWMNQHALVQAVVFCGYQTCRVIYRLSCSLCNQSRLLQIGSGLSVETEDEELQSRGSLEIKIPVVKPATIRTVLSLAVSKSWPIHQLDVKNAFLHGDLQETVYMHQPPGFVDRNAPNHVCRLRKSLYGLKQAPRAWYNRFASYITHNGFRSSSCDNFLFIYRQGTKMAYLLLYVDDIILTASDSNFLKTIIATLSREFAMTDLGVLHHFLGISVIRDKHGLFLSQSHATVGDPLPDGTLYRSLAGALQYLTFTRPYISYVVQQVCLFMHNPREPHFNFLKRILRYIKGTIDYGIRISASPSHTLTAYSDADWGGCPDSRRSTSGYCVYLGDNLISWFSKRKPTVSRSSAEAEYKGVANAVAEASWIRNLLLELNVPIRQATVVYCDNVSAVYLSCNPVQHQRTKQVEIDIHFVREKVKIGHIRVLHVPAAYQYADIFTKGLPRHLFEYFRSSLSVHSAIAPTAGDY</sequence>
<dbReference type="PANTHER" id="PTHR47481">
    <property type="match status" value="1"/>
</dbReference>
<dbReference type="SUPFAM" id="SSF56672">
    <property type="entry name" value="DNA/RNA polymerases"/>
    <property type="match status" value="1"/>
</dbReference>
<protein>
    <recommendedName>
        <fullName evidence="7">Reverse transcriptase Ty1/copia-type domain-containing protein</fullName>
    </recommendedName>
</protein>
<keyword evidence="1" id="KW-0064">Aspartyl protease</keyword>
<dbReference type="InterPro" id="IPR043502">
    <property type="entry name" value="DNA/RNA_pol_sf"/>
</dbReference>
<evidence type="ECO:0000259" key="3">
    <source>
        <dbReference type="Pfam" id="PF07727"/>
    </source>
</evidence>
<keyword evidence="6" id="KW-1185">Reference proteome</keyword>
<dbReference type="EMBL" id="JARYMX010000053">
    <property type="protein sequence ID" value="KAJ9536153.1"/>
    <property type="molecule type" value="Genomic_DNA"/>
</dbReference>
<dbReference type="Proteomes" id="UP001172457">
    <property type="component" value="Unassembled WGS sequence"/>
</dbReference>
<keyword evidence="1" id="KW-0378">Hydrolase</keyword>
<proteinExistence type="predicted"/>
<feature type="compositionally biased region" description="Polar residues" evidence="2">
    <location>
        <begin position="224"/>
        <end position="240"/>
    </location>
</feature>
<name>A0AA38SQ24_9ASTR</name>
<evidence type="ECO:0000259" key="4">
    <source>
        <dbReference type="Pfam" id="PF22936"/>
    </source>
</evidence>
<evidence type="ECO:0000313" key="6">
    <source>
        <dbReference type="Proteomes" id="UP001172457"/>
    </source>
</evidence>
<organism evidence="5 6">
    <name type="scientific">Centaurea solstitialis</name>
    <name type="common">yellow star-thistle</name>
    <dbReference type="NCBI Taxonomy" id="347529"/>
    <lineage>
        <taxon>Eukaryota</taxon>
        <taxon>Viridiplantae</taxon>
        <taxon>Streptophyta</taxon>
        <taxon>Embryophyta</taxon>
        <taxon>Tracheophyta</taxon>
        <taxon>Spermatophyta</taxon>
        <taxon>Magnoliopsida</taxon>
        <taxon>eudicotyledons</taxon>
        <taxon>Gunneridae</taxon>
        <taxon>Pentapetalae</taxon>
        <taxon>asterids</taxon>
        <taxon>campanulids</taxon>
        <taxon>Asterales</taxon>
        <taxon>Asteraceae</taxon>
        <taxon>Carduoideae</taxon>
        <taxon>Cardueae</taxon>
        <taxon>Centaureinae</taxon>
        <taxon>Centaurea</taxon>
    </lineage>
</organism>
<dbReference type="CDD" id="cd09272">
    <property type="entry name" value="RNase_HI_RT_Ty1"/>
    <property type="match status" value="1"/>
</dbReference>
<dbReference type="GO" id="GO:0004190">
    <property type="term" value="F:aspartic-type endopeptidase activity"/>
    <property type="evidence" value="ECO:0007669"/>
    <property type="project" value="UniProtKB-KW"/>
</dbReference>
<evidence type="ECO:0000256" key="1">
    <source>
        <dbReference type="ARBA" id="ARBA00022750"/>
    </source>
</evidence>
<dbReference type="Pfam" id="PF22936">
    <property type="entry name" value="Pol_BBD"/>
    <property type="match status" value="1"/>
</dbReference>
<reference evidence="5" key="1">
    <citation type="submission" date="2023-03" db="EMBL/GenBank/DDBJ databases">
        <title>Chromosome-scale reference genome and RAD-based genetic map of yellow starthistle (Centaurea solstitialis) reveal putative structural variation and QTLs associated with invader traits.</title>
        <authorList>
            <person name="Reatini B."/>
            <person name="Cang F.A."/>
            <person name="Jiang Q."/>
            <person name="Mckibben M.T.W."/>
            <person name="Barker M.S."/>
            <person name="Rieseberg L.H."/>
            <person name="Dlugosch K.M."/>
        </authorList>
    </citation>
    <scope>NUCLEOTIDE SEQUENCE</scope>
    <source>
        <strain evidence="5">CAN-66</strain>
        <tissue evidence="5">Leaf</tissue>
    </source>
</reference>
<evidence type="ECO:0008006" key="7">
    <source>
        <dbReference type="Google" id="ProtNLM"/>
    </source>
</evidence>
<dbReference type="InterPro" id="IPR054722">
    <property type="entry name" value="PolX-like_BBD"/>
</dbReference>
<gene>
    <name evidence="5" type="ORF">OSB04_un000671</name>
</gene>
<dbReference type="PANTHER" id="PTHR47481:SF40">
    <property type="entry name" value="RETROTRANSPOSON GAG DOMAIN-CONTAINING PROTEIN"/>
    <property type="match status" value="1"/>
</dbReference>
<evidence type="ECO:0000256" key="2">
    <source>
        <dbReference type="SAM" id="MobiDB-lite"/>
    </source>
</evidence>
<dbReference type="InterPro" id="IPR013103">
    <property type="entry name" value="RVT_2"/>
</dbReference>
<keyword evidence="1" id="KW-0645">Protease</keyword>
<evidence type="ECO:0000313" key="5">
    <source>
        <dbReference type="EMBL" id="KAJ9536153.1"/>
    </source>
</evidence>
<dbReference type="AlphaFoldDB" id="A0AA38SQ24"/>
<dbReference type="Pfam" id="PF14223">
    <property type="entry name" value="Retrotran_gag_2"/>
    <property type="match status" value="1"/>
</dbReference>
<feature type="region of interest" description="Disordered" evidence="2">
    <location>
        <begin position="204"/>
        <end position="257"/>
    </location>
</feature>
<dbReference type="Pfam" id="PF07727">
    <property type="entry name" value="RVT_2"/>
    <property type="match status" value="1"/>
</dbReference>
<feature type="domain" description="Retrovirus-related Pol polyprotein from transposon TNT 1-94-like beta-barrel" evidence="4">
    <location>
        <begin position="336"/>
        <end position="413"/>
    </location>
</feature>
<feature type="domain" description="Reverse transcriptase Ty1/copia-type" evidence="3">
    <location>
        <begin position="546"/>
        <end position="713"/>
    </location>
</feature>
<accession>A0AA38SQ24</accession>
<comment type="caution">
    <text evidence="5">The sequence shown here is derived from an EMBL/GenBank/DDBJ whole genome shotgun (WGS) entry which is preliminary data.</text>
</comment>